<dbReference type="InterPro" id="IPR003000">
    <property type="entry name" value="Sirtuin"/>
</dbReference>
<evidence type="ECO:0000256" key="3">
    <source>
        <dbReference type="ARBA" id="ARBA00023027"/>
    </source>
</evidence>
<name>A0A543AF34_9MICC</name>
<keyword evidence="3" id="KW-0520">NAD</keyword>
<dbReference type="GO" id="GO:0017136">
    <property type="term" value="F:histone deacetylase activity, NAD-dependent"/>
    <property type="evidence" value="ECO:0007669"/>
    <property type="project" value="TreeGrafter"/>
</dbReference>
<dbReference type="PROSITE" id="PS50305">
    <property type="entry name" value="SIRTUIN"/>
    <property type="match status" value="1"/>
</dbReference>
<dbReference type="InterPro" id="IPR026590">
    <property type="entry name" value="Ssirtuin_cat_dom"/>
</dbReference>
<dbReference type="PANTHER" id="PTHR11085">
    <property type="entry name" value="NAD-DEPENDENT PROTEIN DEACYLASE SIRTUIN-5, MITOCHONDRIAL-RELATED"/>
    <property type="match status" value="1"/>
</dbReference>
<proteinExistence type="predicted"/>
<reference evidence="6 7" key="1">
    <citation type="submission" date="2019-06" db="EMBL/GenBank/DDBJ databases">
        <title>Sequencing the genomes of 1000 actinobacteria strains.</title>
        <authorList>
            <person name="Klenk H.-P."/>
        </authorList>
    </citation>
    <scope>NUCLEOTIDE SEQUENCE [LARGE SCALE GENOMIC DNA]</scope>
    <source>
        <strain evidence="6 7">DSM 24083</strain>
    </source>
</reference>
<keyword evidence="4" id="KW-0479">Metal-binding</keyword>
<keyword evidence="7" id="KW-1185">Reference proteome</keyword>
<dbReference type="InterPro" id="IPR050134">
    <property type="entry name" value="NAD-dep_sirtuin_deacylases"/>
</dbReference>
<protein>
    <recommendedName>
        <fullName evidence="1">protein acetyllysine N-acetyltransferase</fullName>
        <ecNumber evidence="1">2.3.1.286</ecNumber>
    </recommendedName>
</protein>
<dbReference type="Gene3D" id="3.30.1600.10">
    <property type="entry name" value="SIR2/SIRT2 'Small Domain"/>
    <property type="match status" value="1"/>
</dbReference>
<sequence>MVEPSELSYSVGMSNTTYVAIREARGIIQDAQRIVVLTGAGMSAESGVPTFRDAQTGLWEKYSPEELATPEAMYNRPDLVWSWMLHQARVMRSVEPHDGHKVLGRWQRELVSNGGALDIVTQNIDDLHERGGSDVLAHLHGTTFTFRCFDCDAPSDYELDDPTDEQLQATPALDQLMLEDPPACPACSYGFIRPDIVMFGELLPQQAMDNALDAVRAADVAIVVGTSNIVQPAATLPLAASAAGAQVIEINPNQTPLSQDADLYISGTARNILPELHP</sequence>
<evidence type="ECO:0000256" key="4">
    <source>
        <dbReference type="PROSITE-ProRule" id="PRU00236"/>
    </source>
</evidence>
<evidence type="ECO:0000313" key="7">
    <source>
        <dbReference type="Proteomes" id="UP000319746"/>
    </source>
</evidence>
<feature type="binding site" evidence="4">
    <location>
        <position position="148"/>
    </location>
    <ligand>
        <name>Zn(2+)</name>
        <dbReference type="ChEBI" id="CHEBI:29105"/>
    </ligand>
</feature>
<evidence type="ECO:0000256" key="2">
    <source>
        <dbReference type="ARBA" id="ARBA00022679"/>
    </source>
</evidence>
<dbReference type="PANTHER" id="PTHR11085:SF4">
    <property type="entry name" value="NAD-DEPENDENT PROTEIN DEACYLASE"/>
    <property type="match status" value="1"/>
</dbReference>
<organism evidence="6 7">
    <name type="scientific">Enteractinococcus coprophilus</name>
    <dbReference type="NCBI Taxonomy" id="1027633"/>
    <lineage>
        <taxon>Bacteria</taxon>
        <taxon>Bacillati</taxon>
        <taxon>Actinomycetota</taxon>
        <taxon>Actinomycetes</taxon>
        <taxon>Micrococcales</taxon>
        <taxon>Micrococcaceae</taxon>
    </lineage>
</organism>
<dbReference type="InterPro" id="IPR026591">
    <property type="entry name" value="Sirtuin_cat_small_dom_sf"/>
</dbReference>
<dbReference type="InterPro" id="IPR029035">
    <property type="entry name" value="DHS-like_NAD/FAD-binding_dom"/>
</dbReference>
<evidence type="ECO:0000313" key="6">
    <source>
        <dbReference type="EMBL" id="TQL71185.1"/>
    </source>
</evidence>
<dbReference type="EMBL" id="VFOU01000003">
    <property type="protein sequence ID" value="TQL71185.1"/>
    <property type="molecule type" value="Genomic_DNA"/>
</dbReference>
<gene>
    <name evidence="6" type="ORF">FB556_1654</name>
</gene>
<dbReference type="NCBIfam" id="NF001753">
    <property type="entry name" value="PRK00481.1-3"/>
    <property type="match status" value="1"/>
</dbReference>
<feature type="binding site" evidence="4">
    <location>
        <position position="184"/>
    </location>
    <ligand>
        <name>Zn(2+)</name>
        <dbReference type="ChEBI" id="CHEBI:29105"/>
    </ligand>
</feature>
<keyword evidence="2" id="KW-0808">Transferase</keyword>
<evidence type="ECO:0000259" key="5">
    <source>
        <dbReference type="PROSITE" id="PS50305"/>
    </source>
</evidence>
<keyword evidence="4" id="KW-0862">Zinc</keyword>
<feature type="binding site" evidence="4">
    <location>
        <position position="187"/>
    </location>
    <ligand>
        <name>Zn(2+)</name>
        <dbReference type="ChEBI" id="CHEBI:29105"/>
    </ligand>
</feature>
<feature type="active site" description="Proton acceptor" evidence="4">
    <location>
        <position position="140"/>
    </location>
</feature>
<dbReference type="Gene3D" id="3.40.50.1220">
    <property type="entry name" value="TPP-binding domain"/>
    <property type="match status" value="1"/>
</dbReference>
<comment type="caution">
    <text evidence="6">The sequence shown here is derived from an EMBL/GenBank/DDBJ whole genome shotgun (WGS) entry which is preliminary data.</text>
</comment>
<dbReference type="Pfam" id="PF02146">
    <property type="entry name" value="SIR2"/>
    <property type="match status" value="1"/>
</dbReference>
<dbReference type="GO" id="GO:0046872">
    <property type="term" value="F:metal ion binding"/>
    <property type="evidence" value="ECO:0007669"/>
    <property type="project" value="UniProtKB-KW"/>
</dbReference>
<accession>A0A543AF34</accession>
<dbReference type="Proteomes" id="UP000319746">
    <property type="component" value="Unassembled WGS sequence"/>
</dbReference>
<feature type="domain" description="Deacetylase sirtuin-type" evidence="5">
    <location>
        <begin position="14"/>
        <end position="278"/>
    </location>
</feature>
<dbReference type="AlphaFoldDB" id="A0A543AF34"/>
<dbReference type="GO" id="GO:0070403">
    <property type="term" value="F:NAD+ binding"/>
    <property type="evidence" value="ECO:0007669"/>
    <property type="project" value="InterPro"/>
</dbReference>
<dbReference type="EC" id="2.3.1.286" evidence="1"/>
<evidence type="ECO:0000256" key="1">
    <source>
        <dbReference type="ARBA" id="ARBA00012928"/>
    </source>
</evidence>
<feature type="binding site" evidence="4">
    <location>
        <position position="151"/>
    </location>
    <ligand>
        <name>Zn(2+)</name>
        <dbReference type="ChEBI" id="CHEBI:29105"/>
    </ligand>
</feature>
<dbReference type="SUPFAM" id="SSF52467">
    <property type="entry name" value="DHS-like NAD/FAD-binding domain"/>
    <property type="match status" value="1"/>
</dbReference>